<dbReference type="EMBL" id="RAPY01000001">
    <property type="protein sequence ID" value="RKE57585.1"/>
    <property type="molecule type" value="Genomic_DNA"/>
</dbReference>
<dbReference type="InterPro" id="IPR016181">
    <property type="entry name" value="Acyl_CoA_acyltransferase"/>
</dbReference>
<evidence type="ECO:0000313" key="2">
    <source>
        <dbReference type="EMBL" id="RKE57585.1"/>
    </source>
</evidence>
<dbReference type="Pfam" id="PF00583">
    <property type="entry name" value="Acetyltransf_1"/>
    <property type="match status" value="1"/>
</dbReference>
<accession>A0A420BLV8</accession>
<dbReference type="Gene3D" id="3.40.630.30">
    <property type="match status" value="1"/>
</dbReference>
<name>A0A420BLV8_SPHD1</name>
<dbReference type="GO" id="GO:0016747">
    <property type="term" value="F:acyltransferase activity, transferring groups other than amino-acyl groups"/>
    <property type="evidence" value="ECO:0007669"/>
    <property type="project" value="InterPro"/>
</dbReference>
<evidence type="ECO:0000313" key="3">
    <source>
        <dbReference type="Proteomes" id="UP000286246"/>
    </source>
</evidence>
<dbReference type="AlphaFoldDB" id="A0A420BLV8"/>
<dbReference type="SUPFAM" id="SSF55729">
    <property type="entry name" value="Acyl-CoA N-acyltransferases (Nat)"/>
    <property type="match status" value="1"/>
</dbReference>
<comment type="caution">
    <text evidence="2">The sequence shown here is derived from an EMBL/GenBank/DDBJ whole genome shotgun (WGS) entry which is preliminary data.</text>
</comment>
<reference evidence="2 3" key="1">
    <citation type="submission" date="2018-09" db="EMBL/GenBank/DDBJ databases">
        <title>Genomic Encyclopedia of Type Strains, Phase III (KMG-III): the genomes of soil and plant-associated and newly described type strains.</title>
        <authorList>
            <person name="Whitman W."/>
        </authorList>
    </citation>
    <scope>NUCLEOTIDE SEQUENCE [LARGE SCALE GENOMIC DNA]</scope>
    <source>
        <strain evidence="2 3">CECT 7938</strain>
    </source>
</reference>
<gene>
    <name evidence="2" type="ORF">DFQ12_2476</name>
</gene>
<dbReference type="PROSITE" id="PS51186">
    <property type="entry name" value="GNAT"/>
    <property type="match status" value="1"/>
</dbReference>
<feature type="domain" description="N-acetyltransferase" evidence="1">
    <location>
        <begin position="4"/>
        <end position="162"/>
    </location>
</feature>
<sequence>MMKLQIQNSTLHDIDSIFKFYRIATDFQKAKFMVYWPEFDRKLIEQELEENRQWKMIADQDIACVWATTFDDPDIWEERNDDPAVYIHRIATNPNFRGKNLVNTIVNWSIEYARANNKKFVRLDTVGENKGLIDHYTKCGFDFLGLKKLRNTAGLPAHYDNASVSLFEIKL</sequence>
<keyword evidence="3" id="KW-1185">Reference proteome</keyword>
<keyword evidence="2" id="KW-0808">Transferase</keyword>
<evidence type="ECO:0000259" key="1">
    <source>
        <dbReference type="PROSITE" id="PS51186"/>
    </source>
</evidence>
<dbReference type="RefSeq" id="WP_208642513.1">
    <property type="nucleotide sequence ID" value="NZ_RAPY01000001.1"/>
</dbReference>
<dbReference type="InterPro" id="IPR000182">
    <property type="entry name" value="GNAT_dom"/>
</dbReference>
<proteinExistence type="predicted"/>
<dbReference type="CDD" id="cd04301">
    <property type="entry name" value="NAT_SF"/>
    <property type="match status" value="1"/>
</dbReference>
<dbReference type="Proteomes" id="UP000286246">
    <property type="component" value="Unassembled WGS sequence"/>
</dbReference>
<organism evidence="2 3">
    <name type="scientific">Sphingobacterium detergens</name>
    <dbReference type="NCBI Taxonomy" id="1145106"/>
    <lineage>
        <taxon>Bacteria</taxon>
        <taxon>Pseudomonadati</taxon>
        <taxon>Bacteroidota</taxon>
        <taxon>Sphingobacteriia</taxon>
        <taxon>Sphingobacteriales</taxon>
        <taxon>Sphingobacteriaceae</taxon>
        <taxon>Sphingobacterium</taxon>
    </lineage>
</organism>
<protein>
    <submittedName>
        <fullName evidence="2">Acetyltransferase (GNAT) family protein</fullName>
    </submittedName>
</protein>